<feature type="domain" description="Ig-like" evidence="12">
    <location>
        <begin position="220"/>
        <end position="309"/>
    </location>
</feature>
<keyword evidence="7" id="KW-1015">Disulfide bond</keyword>
<gene>
    <name evidence="13" type="ORF">UPYG_G00073820</name>
</gene>
<comment type="subcellular location">
    <subcellularLocation>
        <location evidence="1">Cell membrane</location>
        <topology evidence="1">Single-pass type I membrane protein</topology>
    </subcellularLocation>
</comment>
<dbReference type="PANTHER" id="PTHR25466">
    <property type="entry name" value="T-LYMPHOCYTE ACTIVATION ANTIGEN"/>
    <property type="match status" value="1"/>
</dbReference>
<evidence type="ECO:0000256" key="2">
    <source>
        <dbReference type="ARBA" id="ARBA00022475"/>
    </source>
</evidence>
<keyword evidence="6" id="KW-0472">Membrane</keyword>
<evidence type="ECO:0000256" key="4">
    <source>
        <dbReference type="ARBA" id="ARBA00022729"/>
    </source>
</evidence>
<dbReference type="InterPro" id="IPR007110">
    <property type="entry name" value="Ig-like_dom"/>
</dbReference>
<protein>
    <recommendedName>
        <fullName evidence="12">Ig-like domain-containing protein</fullName>
    </recommendedName>
</protein>
<feature type="chain" id="PRO_5044766696" description="Ig-like domain-containing protein" evidence="11">
    <location>
        <begin position="22"/>
        <end position="354"/>
    </location>
</feature>
<keyword evidence="2" id="KW-1003">Cell membrane</keyword>
<sequence length="354" mass="39593">MMSKVLFSMVILLSSVRHTGGDQVTCVFSEDCIVPCRFQPGSDEVIHWVKLEDQDLPVHSYYYNTDHLEQQNQSYKQRTALFNAQISKGNASLLLRDVTIQDKGRYKCYSSTMNGNKESFIDIALNAPVRWLDIQLSDDKSMVTCSSTNIYPEPKLTWSSKPPFDFYPGNINISTNIKGLYNIISSKQLIKNQTNICTVSSGTINKTASLRLEAPVNSSSSSLVTILCRVPHFDLMTFDLTWMFNHTVPILTSTYTNSTPQMHVEYRWKKNVQGVSESRSLQLQRLTKDHQGTYSCKISTARETHLVLTSLDFTSDAAAVKSSPSPVAAAVAPSPSAVAAAVVFIYCKYNFSPY</sequence>
<dbReference type="Gene3D" id="2.60.40.10">
    <property type="entry name" value="Immunoglobulins"/>
    <property type="match status" value="3"/>
</dbReference>
<keyword evidence="8" id="KW-0675">Receptor</keyword>
<dbReference type="GO" id="GO:0005886">
    <property type="term" value="C:plasma membrane"/>
    <property type="evidence" value="ECO:0007669"/>
    <property type="project" value="UniProtKB-SubCell"/>
</dbReference>
<keyword evidence="3" id="KW-0812">Transmembrane</keyword>
<dbReference type="Proteomes" id="UP001557470">
    <property type="component" value="Unassembled WGS sequence"/>
</dbReference>
<dbReference type="PROSITE" id="PS50835">
    <property type="entry name" value="IG_LIKE"/>
    <property type="match status" value="2"/>
</dbReference>
<dbReference type="InterPro" id="IPR003599">
    <property type="entry name" value="Ig_sub"/>
</dbReference>
<keyword evidence="5" id="KW-1133">Transmembrane helix</keyword>
<evidence type="ECO:0000256" key="5">
    <source>
        <dbReference type="ARBA" id="ARBA00022989"/>
    </source>
</evidence>
<dbReference type="CDD" id="cd16091">
    <property type="entry name" value="IgV_HHLA2"/>
    <property type="match status" value="1"/>
</dbReference>
<evidence type="ECO:0000256" key="1">
    <source>
        <dbReference type="ARBA" id="ARBA00004251"/>
    </source>
</evidence>
<dbReference type="AlphaFoldDB" id="A0ABD0XU25"/>
<dbReference type="Pfam" id="PF07686">
    <property type="entry name" value="V-set"/>
    <property type="match status" value="1"/>
</dbReference>
<evidence type="ECO:0000259" key="12">
    <source>
        <dbReference type="PROSITE" id="PS50835"/>
    </source>
</evidence>
<evidence type="ECO:0000256" key="11">
    <source>
        <dbReference type="SAM" id="SignalP"/>
    </source>
</evidence>
<keyword evidence="14" id="KW-1185">Reference proteome</keyword>
<keyword evidence="4 11" id="KW-0732">Signal</keyword>
<dbReference type="GO" id="GO:1903037">
    <property type="term" value="P:regulation of leukocyte cell-cell adhesion"/>
    <property type="evidence" value="ECO:0007669"/>
    <property type="project" value="UniProtKB-ARBA"/>
</dbReference>
<dbReference type="SUPFAM" id="SSF48726">
    <property type="entry name" value="Immunoglobulin"/>
    <property type="match status" value="2"/>
</dbReference>
<evidence type="ECO:0000256" key="9">
    <source>
        <dbReference type="ARBA" id="ARBA00023180"/>
    </source>
</evidence>
<evidence type="ECO:0000256" key="10">
    <source>
        <dbReference type="ARBA" id="ARBA00023319"/>
    </source>
</evidence>
<keyword evidence="9" id="KW-0325">Glycoprotein</keyword>
<evidence type="ECO:0000256" key="6">
    <source>
        <dbReference type="ARBA" id="ARBA00023136"/>
    </source>
</evidence>
<evidence type="ECO:0000313" key="14">
    <source>
        <dbReference type="Proteomes" id="UP001557470"/>
    </source>
</evidence>
<accession>A0ABD0XU25</accession>
<dbReference type="InterPro" id="IPR051713">
    <property type="entry name" value="T-cell_Activation_Regulation"/>
</dbReference>
<feature type="domain" description="Ig-like" evidence="12">
    <location>
        <begin position="24"/>
        <end position="124"/>
    </location>
</feature>
<dbReference type="SMART" id="SM00409">
    <property type="entry name" value="IG"/>
    <property type="match status" value="2"/>
</dbReference>
<organism evidence="13 14">
    <name type="scientific">Umbra pygmaea</name>
    <name type="common">Eastern mudminnow</name>
    <dbReference type="NCBI Taxonomy" id="75934"/>
    <lineage>
        <taxon>Eukaryota</taxon>
        <taxon>Metazoa</taxon>
        <taxon>Chordata</taxon>
        <taxon>Craniata</taxon>
        <taxon>Vertebrata</taxon>
        <taxon>Euteleostomi</taxon>
        <taxon>Actinopterygii</taxon>
        <taxon>Neopterygii</taxon>
        <taxon>Teleostei</taxon>
        <taxon>Protacanthopterygii</taxon>
        <taxon>Esociformes</taxon>
        <taxon>Umbridae</taxon>
        <taxon>Umbra</taxon>
    </lineage>
</organism>
<comment type="caution">
    <text evidence="13">The sequence shown here is derived from an EMBL/GenBank/DDBJ whole genome shotgun (WGS) entry which is preliminary data.</text>
</comment>
<dbReference type="InterPro" id="IPR013106">
    <property type="entry name" value="Ig_V-set"/>
</dbReference>
<name>A0ABD0XU25_UMBPY</name>
<feature type="signal peptide" evidence="11">
    <location>
        <begin position="1"/>
        <end position="21"/>
    </location>
</feature>
<dbReference type="InterPro" id="IPR013151">
    <property type="entry name" value="Immunoglobulin_dom"/>
</dbReference>
<dbReference type="PANTHER" id="PTHR25466:SF14">
    <property type="entry name" value="BUTYROPHILIN SUBFAMILY 2 MEMBER A2-LIKE-RELATED"/>
    <property type="match status" value="1"/>
</dbReference>
<dbReference type="EMBL" id="JAGEUA010000002">
    <property type="protein sequence ID" value="KAL1006560.1"/>
    <property type="molecule type" value="Genomic_DNA"/>
</dbReference>
<dbReference type="InterPro" id="IPR036179">
    <property type="entry name" value="Ig-like_dom_sf"/>
</dbReference>
<dbReference type="GO" id="GO:0050863">
    <property type="term" value="P:regulation of T cell activation"/>
    <property type="evidence" value="ECO:0007669"/>
    <property type="project" value="UniProtKB-ARBA"/>
</dbReference>
<keyword evidence="10" id="KW-0393">Immunoglobulin domain</keyword>
<dbReference type="InterPro" id="IPR013783">
    <property type="entry name" value="Ig-like_fold"/>
</dbReference>
<proteinExistence type="predicted"/>
<evidence type="ECO:0000256" key="3">
    <source>
        <dbReference type="ARBA" id="ARBA00022692"/>
    </source>
</evidence>
<dbReference type="SMART" id="SM00406">
    <property type="entry name" value="IGv"/>
    <property type="match status" value="1"/>
</dbReference>
<reference evidence="13 14" key="1">
    <citation type="submission" date="2024-06" db="EMBL/GenBank/DDBJ databases">
        <authorList>
            <person name="Pan Q."/>
            <person name="Wen M."/>
            <person name="Jouanno E."/>
            <person name="Zahm M."/>
            <person name="Klopp C."/>
            <person name="Cabau C."/>
            <person name="Louis A."/>
            <person name="Berthelot C."/>
            <person name="Parey E."/>
            <person name="Roest Crollius H."/>
            <person name="Montfort J."/>
            <person name="Robinson-Rechavi M."/>
            <person name="Bouchez O."/>
            <person name="Lampietro C."/>
            <person name="Lopez Roques C."/>
            <person name="Donnadieu C."/>
            <person name="Postlethwait J."/>
            <person name="Bobe J."/>
            <person name="Verreycken H."/>
            <person name="Guiguen Y."/>
        </authorList>
    </citation>
    <scope>NUCLEOTIDE SEQUENCE [LARGE SCALE GENOMIC DNA]</scope>
    <source>
        <strain evidence="13">Up_M1</strain>
        <tissue evidence="13">Testis</tissue>
    </source>
</reference>
<dbReference type="Pfam" id="PF00047">
    <property type="entry name" value="ig"/>
    <property type="match status" value="1"/>
</dbReference>
<evidence type="ECO:0000256" key="7">
    <source>
        <dbReference type="ARBA" id="ARBA00023157"/>
    </source>
</evidence>
<evidence type="ECO:0000313" key="13">
    <source>
        <dbReference type="EMBL" id="KAL1006560.1"/>
    </source>
</evidence>
<dbReference type="FunFam" id="2.60.40.10:FF:000142">
    <property type="entry name" value="V-set domain-containing T-cell activation inhibitor 1"/>
    <property type="match status" value="1"/>
</dbReference>
<evidence type="ECO:0000256" key="8">
    <source>
        <dbReference type="ARBA" id="ARBA00023170"/>
    </source>
</evidence>